<comment type="caution">
    <text evidence="3">The sequence shown here is derived from an EMBL/GenBank/DDBJ whole genome shotgun (WGS) entry which is preliminary data.</text>
</comment>
<feature type="transmembrane region" description="Helical" evidence="2">
    <location>
        <begin position="6"/>
        <end position="26"/>
    </location>
</feature>
<proteinExistence type="predicted"/>
<keyword evidence="2" id="KW-0812">Transmembrane</keyword>
<dbReference type="Proteomes" id="UP000291343">
    <property type="component" value="Unassembled WGS sequence"/>
</dbReference>
<evidence type="ECO:0000256" key="2">
    <source>
        <dbReference type="SAM" id="Phobius"/>
    </source>
</evidence>
<dbReference type="AlphaFoldDB" id="A0A482WKP7"/>
<evidence type="ECO:0000313" key="3">
    <source>
        <dbReference type="EMBL" id="RZF34105.1"/>
    </source>
</evidence>
<name>A0A482WKP7_LAOST</name>
<organism evidence="3 4">
    <name type="scientific">Laodelphax striatellus</name>
    <name type="common">Small brown planthopper</name>
    <name type="synonym">Delphax striatella</name>
    <dbReference type="NCBI Taxonomy" id="195883"/>
    <lineage>
        <taxon>Eukaryota</taxon>
        <taxon>Metazoa</taxon>
        <taxon>Ecdysozoa</taxon>
        <taxon>Arthropoda</taxon>
        <taxon>Hexapoda</taxon>
        <taxon>Insecta</taxon>
        <taxon>Pterygota</taxon>
        <taxon>Neoptera</taxon>
        <taxon>Paraneoptera</taxon>
        <taxon>Hemiptera</taxon>
        <taxon>Auchenorrhyncha</taxon>
        <taxon>Fulgoroidea</taxon>
        <taxon>Delphacidae</taxon>
        <taxon>Criomorphinae</taxon>
        <taxon>Laodelphax</taxon>
    </lineage>
</organism>
<protein>
    <submittedName>
        <fullName evidence="3">Uncharacterized protein</fullName>
    </submittedName>
</protein>
<keyword evidence="4" id="KW-1185">Reference proteome</keyword>
<feature type="region of interest" description="Disordered" evidence="1">
    <location>
        <begin position="116"/>
        <end position="135"/>
    </location>
</feature>
<keyword evidence="2" id="KW-0472">Membrane</keyword>
<evidence type="ECO:0000313" key="4">
    <source>
        <dbReference type="Proteomes" id="UP000291343"/>
    </source>
</evidence>
<gene>
    <name evidence="3" type="ORF">LSTR_LSTR009746</name>
</gene>
<dbReference type="InParanoid" id="A0A482WKP7"/>
<accession>A0A482WKP7</accession>
<reference evidence="3 4" key="1">
    <citation type="journal article" date="2017" name="Gigascience">
        <title>Genome sequence of the small brown planthopper, Laodelphax striatellus.</title>
        <authorList>
            <person name="Zhu J."/>
            <person name="Jiang F."/>
            <person name="Wang X."/>
            <person name="Yang P."/>
            <person name="Bao Y."/>
            <person name="Zhao W."/>
            <person name="Wang W."/>
            <person name="Lu H."/>
            <person name="Wang Q."/>
            <person name="Cui N."/>
            <person name="Li J."/>
            <person name="Chen X."/>
            <person name="Luo L."/>
            <person name="Yu J."/>
            <person name="Kang L."/>
            <person name="Cui F."/>
        </authorList>
    </citation>
    <scope>NUCLEOTIDE SEQUENCE [LARGE SCALE GENOMIC DNA]</scope>
    <source>
        <strain evidence="3">Lst14</strain>
    </source>
</reference>
<evidence type="ECO:0000256" key="1">
    <source>
        <dbReference type="SAM" id="MobiDB-lite"/>
    </source>
</evidence>
<sequence>MTVFSVLFLYDNLLLIMGNIAYHYIFMKRSLINEISLTIFRIDQISDLFLISGLISSCQLENSIRPADCYKRAGSNIHSGGEAYTRLLQLGAARLSFEATKEDSVGLHFRSRLNRGEAEGRGKDGPKRRGVEPPL</sequence>
<keyword evidence="2" id="KW-1133">Transmembrane helix</keyword>
<dbReference type="EMBL" id="QKKF02032586">
    <property type="protein sequence ID" value="RZF34105.1"/>
    <property type="molecule type" value="Genomic_DNA"/>
</dbReference>